<dbReference type="EMBL" id="VSRR010000945">
    <property type="protein sequence ID" value="MPC21131.1"/>
    <property type="molecule type" value="Genomic_DNA"/>
</dbReference>
<organism evidence="2 3">
    <name type="scientific">Portunus trituberculatus</name>
    <name type="common">Swimming crab</name>
    <name type="synonym">Neptunus trituberculatus</name>
    <dbReference type="NCBI Taxonomy" id="210409"/>
    <lineage>
        <taxon>Eukaryota</taxon>
        <taxon>Metazoa</taxon>
        <taxon>Ecdysozoa</taxon>
        <taxon>Arthropoda</taxon>
        <taxon>Crustacea</taxon>
        <taxon>Multicrustacea</taxon>
        <taxon>Malacostraca</taxon>
        <taxon>Eumalacostraca</taxon>
        <taxon>Eucarida</taxon>
        <taxon>Decapoda</taxon>
        <taxon>Pleocyemata</taxon>
        <taxon>Brachyura</taxon>
        <taxon>Eubrachyura</taxon>
        <taxon>Portunoidea</taxon>
        <taxon>Portunidae</taxon>
        <taxon>Portuninae</taxon>
        <taxon>Portunus</taxon>
    </lineage>
</organism>
<name>A0A5B7DHY5_PORTR</name>
<protein>
    <submittedName>
        <fullName evidence="2">Uncharacterized protein</fullName>
    </submittedName>
</protein>
<evidence type="ECO:0000313" key="3">
    <source>
        <dbReference type="Proteomes" id="UP000324222"/>
    </source>
</evidence>
<feature type="compositionally biased region" description="Basic residues" evidence="1">
    <location>
        <begin position="66"/>
        <end position="75"/>
    </location>
</feature>
<feature type="compositionally biased region" description="Polar residues" evidence="1">
    <location>
        <begin position="46"/>
        <end position="55"/>
    </location>
</feature>
<feature type="region of interest" description="Disordered" evidence="1">
    <location>
        <begin position="38"/>
        <end position="75"/>
    </location>
</feature>
<evidence type="ECO:0000313" key="2">
    <source>
        <dbReference type="EMBL" id="MPC21131.1"/>
    </source>
</evidence>
<dbReference type="AlphaFoldDB" id="A0A5B7DHY5"/>
<keyword evidence="3" id="KW-1185">Reference proteome</keyword>
<accession>A0A5B7DHY5</accession>
<gene>
    <name evidence="2" type="ORF">E2C01_014107</name>
</gene>
<comment type="caution">
    <text evidence="2">The sequence shown here is derived from an EMBL/GenBank/DDBJ whole genome shotgun (WGS) entry which is preliminary data.</text>
</comment>
<dbReference type="Proteomes" id="UP000324222">
    <property type="component" value="Unassembled WGS sequence"/>
</dbReference>
<reference evidence="2 3" key="1">
    <citation type="submission" date="2019-05" db="EMBL/GenBank/DDBJ databases">
        <title>Another draft genome of Portunus trituberculatus and its Hox gene families provides insights of decapod evolution.</title>
        <authorList>
            <person name="Jeong J.-H."/>
            <person name="Song I."/>
            <person name="Kim S."/>
            <person name="Choi T."/>
            <person name="Kim D."/>
            <person name="Ryu S."/>
            <person name="Kim W."/>
        </authorList>
    </citation>
    <scope>NUCLEOTIDE SEQUENCE [LARGE SCALE GENOMIC DNA]</scope>
    <source>
        <tissue evidence="2">Muscle</tissue>
    </source>
</reference>
<sequence length="75" mass="8144">MVVAEPRSAITQVPFIPARFTGPESVLSPAVYTTREEVGSCRPSPNIGTKVSGVSQEMEHVPQQVGHRRPTSAHY</sequence>
<proteinExistence type="predicted"/>
<evidence type="ECO:0000256" key="1">
    <source>
        <dbReference type="SAM" id="MobiDB-lite"/>
    </source>
</evidence>